<name>A0A2S2NXN3_SCHGA</name>
<comment type="function">
    <text evidence="6">Gustatory receptor which mediates acceptance or avoidance behavior, depending on its substrates.</text>
</comment>
<feature type="transmembrane region" description="Helical" evidence="6">
    <location>
        <begin position="263"/>
        <end position="281"/>
    </location>
</feature>
<evidence type="ECO:0000256" key="2">
    <source>
        <dbReference type="ARBA" id="ARBA00022475"/>
    </source>
</evidence>
<protein>
    <recommendedName>
        <fullName evidence="6">Gustatory receptor</fullName>
    </recommendedName>
</protein>
<keyword evidence="2 6" id="KW-1003">Cell membrane</keyword>
<dbReference type="Pfam" id="PF08395">
    <property type="entry name" value="7tm_7"/>
    <property type="match status" value="1"/>
</dbReference>
<feature type="transmembrane region" description="Helical" evidence="6">
    <location>
        <begin position="180"/>
        <end position="211"/>
    </location>
</feature>
<evidence type="ECO:0000313" key="7">
    <source>
        <dbReference type="EMBL" id="MBY21456.1"/>
    </source>
</evidence>
<dbReference type="GO" id="GO:0005886">
    <property type="term" value="C:plasma membrane"/>
    <property type="evidence" value="ECO:0007669"/>
    <property type="project" value="UniProtKB-SubCell"/>
</dbReference>
<reference evidence="7" key="1">
    <citation type="submission" date="2018-04" db="EMBL/GenBank/DDBJ databases">
        <title>Transcriptome of Schizaphis graminum biotype I.</title>
        <authorList>
            <person name="Scully E.D."/>
            <person name="Geib S.M."/>
            <person name="Palmer N.A."/>
            <person name="Koch K."/>
            <person name="Bradshaw J."/>
            <person name="Heng-Moss T."/>
            <person name="Sarath G."/>
        </authorList>
    </citation>
    <scope>NUCLEOTIDE SEQUENCE</scope>
</reference>
<keyword evidence="4 6" id="KW-1133">Transmembrane helix</keyword>
<dbReference type="AlphaFoldDB" id="A0A2S2NXN3"/>
<keyword evidence="3 6" id="KW-0812">Transmembrane</keyword>
<evidence type="ECO:0000256" key="1">
    <source>
        <dbReference type="ARBA" id="ARBA00004651"/>
    </source>
</evidence>
<gene>
    <name evidence="7" type="ORF">g.86828</name>
</gene>
<comment type="similarity">
    <text evidence="6">Belongs to the insect chemoreceptor superfamily. Gustatory receptor (GR) family.</text>
</comment>
<dbReference type="GO" id="GO:0050909">
    <property type="term" value="P:sensory perception of taste"/>
    <property type="evidence" value="ECO:0007669"/>
    <property type="project" value="InterPro"/>
</dbReference>
<sequence length="309" mass="36417">MINGIIEFDRKVDGLPLTLLGELTYSTTKYSWNKFLAVVLVSYISLQIFSMWLWPPARFDFSIVVKYFFEMPCIMEFVIFSTSYFYLHNLGSRFEMLNSLCKRLLDGHFTTTDTWTQSEITQFIENIRLLHAELCDLLRTFSSGYGVVLLFYFVFNFLGLLRCLYYLLHMSRYLSSNNSVYFSALNISLIAMICSQNVIFVLILLIAISWLNRKKIEIVSFLRSIHISKLPFGTKLQIKMFMNQLSTYEWDQITAYGIFPMDLRIVLSFLLLLTTTLATSLQMKEHPYMVKFNNVYHSYLKFEYLNLHE</sequence>
<evidence type="ECO:0000256" key="4">
    <source>
        <dbReference type="ARBA" id="ARBA00022989"/>
    </source>
</evidence>
<organism evidence="7">
    <name type="scientific">Schizaphis graminum</name>
    <name type="common">Green bug aphid</name>
    <dbReference type="NCBI Taxonomy" id="13262"/>
    <lineage>
        <taxon>Eukaryota</taxon>
        <taxon>Metazoa</taxon>
        <taxon>Ecdysozoa</taxon>
        <taxon>Arthropoda</taxon>
        <taxon>Hexapoda</taxon>
        <taxon>Insecta</taxon>
        <taxon>Pterygota</taxon>
        <taxon>Neoptera</taxon>
        <taxon>Paraneoptera</taxon>
        <taxon>Hemiptera</taxon>
        <taxon>Sternorrhyncha</taxon>
        <taxon>Aphidomorpha</taxon>
        <taxon>Aphidoidea</taxon>
        <taxon>Aphididae</taxon>
        <taxon>Aphidini</taxon>
        <taxon>Schizaphis</taxon>
    </lineage>
</organism>
<feature type="transmembrane region" description="Helical" evidence="6">
    <location>
        <begin position="67"/>
        <end position="87"/>
    </location>
</feature>
<keyword evidence="5 6" id="KW-0472">Membrane</keyword>
<dbReference type="EMBL" id="GGMR01008837">
    <property type="protein sequence ID" value="MBY21456.1"/>
    <property type="molecule type" value="Transcribed_RNA"/>
</dbReference>
<comment type="subcellular location">
    <subcellularLocation>
        <location evidence="1 6">Cell membrane</location>
        <topology evidence="1 6">Multi-pass membrane protein</topology>
    </subcellularLocation>
</comment>
<dbReference type="GO" id="GO:0007165">
    <property type="term" value="P:signal transduction"/>
    <property type="evidence" value="ECO:0007669"/>
    <property type="project" value="UniProtKB-KW"/>
</dbReference>
<evidence type="ECO:0000256" key="6">
    <source>
        <dbReference type="RuleBase" id="RU363108"/>
    </source>
</evidence>
<feature type="transmembrane region" description="Helical" evidence="6">
    <location>
        <begin position="35"/>
        <end position="55"/>
    </location>
</feature>
<evidence type="ECO:0000256" key="5">
    <source>
        <dbReference type="ARBA" id="ARBA00023136"/>
    </source>
</evidence>
<accession>A0A2S2NXN3</accession>
<evidence type="ECO:0000256" key="3">
    <source>
        <dbReference type="ARBA" id="ARBA00022692"/>
    </source>
</evidence>
<keyword evidence="6" id="KW-0807">Transducer</keyword>
<dbReference type="InterPro" id="IPR013604">
    <property type="entry name" value="7TM_chemorcpt"/>
</dbReference>
<comment type="caution">
    <text evidence="6">Lacks conserved residue(s) required for the propagation of feature annotation.</text>
</comment>
<keyword evidence="6" id="KW-0675">Receptor</keyword>
<feature type="transmembrane region" description="Helical" evidence="6">
    <location>
        <begin position="147"/>
        <end position="168"/>
    </location>
</feature>
<proteinExistence type="inferred from homology"/>